<evidence type="ECO:0000256" key="5">
    <source>
        <dbReference type="ARBA" id="ARBA00007417"/>
    </source>
</evidence>
<feature type="binding site" evidence="14">
    <location>
        <position position="186"/>
    </location>
    <ligand>
        <name>substrate</name>
    </ligand>
</feature>
<evidence type="ECO:0000256" key="10">
    <source>
        <dbReference type="ARBA" id="ARBA00022857"/>
    </source>
</evidence>
<evidence type="ECO:0000256" key="3">
    <source>
        <dbReference type="ARBA" id="ARBA00004910"/>
    </source>
</evidence>
<dbReference type="InterPro" id="IPR004794">
    <property type="entry name" value="Eubact_RibD"/>
</dbReference>
<comment type="cofactor">
    <cofactor evidence="15">
        <name>Zn(2+)</name>
        <dbReference type="ChEBI" id="CHEBI:29105"/>
    </cofactor>
    <text evidence="15">Binds 1 zinc ion.</text>
</comment>
<comment type="caution">
    <text evidence="17">The sequence shown here is derived from an EMBL/GenBank/DDBJ whole genome shotgun (WGS) entry which is preliminary data.</text>
</comment>
<evidence type="ECO:0000256" key="15">
    <source>
        <dbReference type="PIRSR" id="PIRSR006769-3"/>
    </source>
</evidence>
<feature type="binding site" evidence="14">
    <location>
        <position position="253"/>
    </location>
    <ligand>
        <name>substrate</name>
    </ligand>
</feature>
<feature type="binding site" evidence="14">
    <location>
        <position position="172"/>
    </location>
    <ligand>
        <name>NADP(+)</name>
        <dbReference type="ChEBI" id="CHEBI:58349"/>
    </ligand>
</feature>
<dbReference type="NCBIfam" id="TIGR00326">
    <property type="entry name" value="eubact_ribD"/>
    <property type="match status" value="1"/>
</dbReference>
<feature type="binding site" evidence="14">
    <location>
        <position position="209"/>
    </location>
    <ligand>
        <name>substrate</name>
    </ligand>
</feature>
<keyword evidence="17" id="KW-0378">Hydrolase</keyword>
<evidence type="ECO:0000256" key="13">
    <source>
        <dbReference type="PIRSR" id="PIRSR006769-1"/>
    </source>
</evidence>
<evidence type="ECO:0000256" key="9">
    <source>
        <dbReference type="ARBA" id="ARBA00022619"/>
    </source>
</evidence>
<evidence type="ECO:0000256" key="4">
    <source>
        <dbReference type="ARBA" id="ARBA00005259"/>
    </source>
</evidence>
<dbReference type="UniPathway" id="UPA00275">
    <property type="reaction ID" value="UER00401"/>
</dbReference>
<keyword evidence="18" id="KW-1185">Reference proteome</keyword>
<feature type="binding site" evidence="15">
    <location>
        <position position="77"/>
    </location>
    <ligand>
        <name>Zn(2+)</name>
        <dbReference type="ChEBI" id="CHEBI:29105"/>
        <note>catalytic</note>
    </ligand>
</feature>
<dbReference type="RefSeq" id="WP_328598057.1">
    <property type="nucleotide sequence ID" value="NZ_WTYM01000026.1"/>
</dbReference>
<evidence type="ECO:0000313" key="18">
    <source>
        <dbReference type="Proteomes" id="UP000433652"/>
    </source>
</evidence>
<dbReference type="Proteomes" id="UP000433652">
    <property type="component" value="Unassembled WGS sequence"/>
</dbReference>
<comment type="pathway">
    <text evidence="2">Cofactor biosynthesis; riboflavin biosynthesis; 5-amino-6-(D-ribitylamino)uracil from GTP: step 2/4.</text>
</comment>
<dbReference type="Pfam" id="PF01872">
    <property type="entry name" value="RibD_C"/>
    <property type="match status" value="1"/>
</dbReference>
<evidence type="ECO:0000256" key="11">
    <source>
        <dbReference type="ARBA" id="ARBA00023002"/>
    </source>
</evidence>
<keyword evidence="11 17" id="KW-0560">Oxidoreductase</keyword>
<comment type="similarity">
    <text evidence="4">In the N-terminal section; belongs to the cytidine and deoxycytidylate deaminase family.</text>
</comment>
<dbReference type="PANTHER" id="PTHR38011">
    <property type="entry name" value="DIHYDROFOLATE REDUCTASE FAMILY PROTEIN (AFU_ORTHOLOGUE AFUA_8G06820)"/>
    <property type="match status" value="1"/>
</dbReference>
<evidence type="ECO:0000313" key="17">
    <source>
        <dbReference type="EMBL" id="MXO58520.1"/>
    </source>
</evidence>
<evidence type="ECO:0000256" key="1">
    <source>
        <dbReference type="ARBA" id="ARBA00002151"/>
    </source>
</evidence>
<feature type="binding site" evidence="14">
    <location>
        <position position="202"/>
    </location>
    <ligand>
        <name>NADP(+)</name>
        <dbReference type="ChEBI" id="CHEBI:58349"/>
    </ligand>
</feature>
<evidence type="ECO:0000256" key="8">
    <source>
        <dbReference type="ARBA" id="ARBA00019930"/>
    </source>
</evidence>
<accession>A0A6I4SU85</accession>
<evidence type="ECO:0000256" key="12">
    <source>
        <dbReference type="ARBA" id="ARBA00023268"/>
    </source>
</evidence>
<feature type="binding site" evidence="15">
    <location>
        <position position="87"/>
    </location>
    <ligand>
        <name>Zn(2+)</name>
        <dbReference type="ChEBI" id="CHEBI:29105"/>
        <note>catalytic</note>
    </ligand>
</feature>
<dbReference type="PIRSF" id="PIRSF006769">
    <property type="entry name" value="RibD"/>
    <property type="match status" value="1"/>
</dbReference>
<protein>
    <recommendedName>
        <fullName evidence="8">Riboflavin biosynthesis protein RibD</fullName>
        <ecNumber evidence="7">1.1.1.193</ecNumber>
        <ecNumber evidence="6">3.5.4.26</ecNumber>
    </recommendedName>
</protein>
<dbReference type="PANTHER" id="PTHR38011:SF7">
    <property type="entry name" value="2,5-DIAMINO-6-RIBOSYLAMINO-4(3H)-PYRIMIDINONE 5'-PHOSPHATE REDUCTASE"/>
    <property type="match status" value="1"/>
</dbReference>
<name>A0A6I4SU85_9SPHN</name>
<dbReference type="Pfam" id="PF00383">
    <property type="entry name" value="dCMP_cyt_deam_1"/>
    <property type="match status" value="1"/>
</dbReference>
<keyword evidence="15" id="KW-0862">Zinc</keyword>
<organism evidence="17 18">
    <name type="scientific">Croceibacterium salegens</name>
    <dbReference type="NCBI Taxonomy" id="1737568"/>
    <lineage>
        <taxon>Bacteria</taxon>
        <taxon>Pseudomonadati</taxon>
        <taxon>Pseudomonadota</taxon>
        <taxon>Alphaproteobacteria</taxon>
        <taxon>Sphingomonadales</taxon>
        <taxon>Erythrobacteraceae</taxon>
        <taxon>Croceibacterium</taxon>
    </lineage>
</organism>
<dbReference type="SUPFAM" id="SSF53597">
    <property type="entry name" value="Dihydrofolate reductase-like"/>
    <property type="match status" value="1"/>
</dbReference>
<dbReference type="AlphaFoldDB" id="A0A6I4SU85"/>
<reference evidence="17 18" key="1">
    <citation type="submission" date="2019-12" db="EMBL/GenBank/DDBJ databases">
        <title>Genomic-based taxomic classification of the family Erythrobacteraceae.</title>
        <authorList>
            <person name="Xu L."/>
        </authorList>
    </citation>
    <scope>NUCLEOTIDE SEQUENCE [LARGE SCALE GENOMIC DNA]</scope>
    <source>
        <strain evidence="17 18">MCCC 1K01500</strain>
    </source>
</reference>
<dbReference type="GO" id="GO:0009231">
    <property type="term" value="P:riboflavin biosynthetic process"/>
    <property type="evidence" value="ECO:0007669"/>
    <property type="project" value="UniProtKB-UniPathway"/>
</dbReference>
<dbReference type="SUPFAM" id="SSF53927">
    <property type="entry name" value="Cytidine deaminase-like"/>
    <property type="match status" value="1"/>
</dbReference>
<dbReference type="GO" id="GO:0008835">
    <property type="term" value="F:diaminohydroxyphosphoribosylaminopyrimidine deaminase activity"/>
    <property type="evidence" value="ECO:0007669"/>
    <property type="project" value="UniProtKB-EC"/>
</dbReference>
<keyword evidence="10 14" id="KW-0521">NADP</keyword>
<proteinExistence type="inferred from homology"/>
<dbReference type="EC" id="3.5.4.26" evidence="6"/>
<feature type="binding site" evidence="15">
    <location>
        <position position="52"/>
    </location>
    <ligand>
        <name>Zn(2+)</name>
        <dbReference type="ChEBI" id="CHEBI:29105"/>
        <note>catalytic</note>
    </ligand>
</feature>
<feature type="active site" description="Proton donor" evidence="13">
    <location>
        <position position="54"/>
    </location>
</feature>
<keyword evidence="12" id="KW-0511">Multifunctional enzyme</keyword>
<evidence type="ECO:0000259" key="16">
    <source>
        <dbReference type="PROSITE" id="PS51747"/>
    </source>
</evidence>
<dbReference type="GO" id="GO:0046872">
    <property type="term" value="F:metal ion binding"/>
    <property type="evidence" value="ECO:0007669"/>
    <property type="project" value="UniProtKB-KW"/>
</dbReference>
<evidence type="ECO:0000256" key="14">
    <source>
        <dbReference type="PIRSR" id="PIRSR006769-2"/>
    </source>
</evidence>
<dbReference type="Gene3D" id="3.40.430.10">
    <property type="entry name" value="Dihydrofolate Reductase, subunit A"/>
    <property type="match status" value="2"/>
</dbReference>
<feature type="binding site" evidence="14">
    <location>
        <begin position="255"/>
        <end position="261"/>
    </location>
    <ligand>
        <name>NADP(+)</name>
        <dbReference type="ChEBI" id="CHEBI:58349"/>
    </ligand>
</feature>
<keyword evidence="15" id="KW-0479">Metal-binding</keyword>
<feature type="binding site" evidence="14">
    <location>
        <position position="170"/>
    </location>
    <ligand>
        <name>substrate</name>
    </ligand>
</feature>
<evidence type="ECO:0000256" key="7">
    <source>
        <dbReference type="ARBA" id="ARBA00013173"/>
    </source>
</evidence>
<dbReference type="Gene3D" id="3.40.140.10">
    <property type="entry name" value="Cytidine Deaminase, domain 2"/>
    <property type="match status" value="1"/>
</dbReference>
<sequence>MNEADERWLAAAAALAERARPLSRPNPAVAAIVVRDGIVVGRGWTQTGGRPHAEAVALAQAGEQARSATIYVTLEPCAHRGERGPACADLIAASGVTRAIIGVKDPDLRTAGSGMARLREAGIDVELANHAASRASLAGYLTRARENRPFVTLKLALTGDGFIARPDGSSKWITSEAARAHAHRERARSDAILVGGGTLRVDAPRLDVRLPGLEDRSPGRLVLTRGAAPDGWRAVASPDAIRDLGAIQYLMIEGGAEVARAFLSAGLVDRIMLYRAPIEFGEGISPFPEGLPGGWRVIERRTLGPDTLEILEPAG</sequence>
<dbReference type="InterPro" id="IPR002734">
    <property type="entry name" value="RibDG_C"/>
</dbReference>
<dbReference type="EC" id="1.1.1.193" evidence="7"/>
<evidence type="ECO:0000256" key="6">
    <source>
        <dbReference type="ARBA" id="ARBA00012766"/>
    </source>
</evidence>
<feature type="binding site" evidence="14">
    <location>
        <position position="198"/>
    </location>
    <ligand>
        <name>NADP(+)</name>
        <dbReference type="ChEBI" id="CHEBI:58349"/>
    </ligand>
</feature>
<feature type="binding site" evidence="14">
    <location>
        <position position="206"/>
    </location>
    <ligand>
        <name>substrate</name>
    </ligand>
</feature>
<feature type="domain" description="CMP/dCMP-type deaminase" evidence="16">
    <location>
        <begin position="3"/>
        <end position="126"/>
    </location>
</feature>
<comment type="similarity">
    <text evidence="5">In the C-terminal section; belongs to the HTP reductase family.</text>
</comment>
<comment type="function">
    <text evidence="1">Converts 2,5-diamino-6-(ribosylamino)-4(3h)-pyrimidinone 5'-phosphate into 5-amino-6-(ribosylamino)-2,4(1h,3h)-pyrimidinedione 5'-phosphate.</text>
</comment>
<keyword evidence="9" id="KW-0686">Riboflavin biosynthesis</keyword>
<feature type="binding site" evidence="14">
    <location>
        <position position="156"/>
    </location>
    <ligand>
        <name>NADP(+)</name>
        <dbReference type="ChEBI" id="CHEBI:58349"/>
    </ligand>
</feature>
<dbReference type="EMBL" id="WTYM01000026">
    <property type="protein sequence ID" value="MXO58520.1"/>
    <property type="molecule type" value="Genomic_DNA"/>
</dbReference>
<evidence type="ECO:0000256" key="2">
    <source>
        <dbReference type="ARBA" id="ARBA00004882"/>
    </source>
</evidence>
<dbReference type="CDD" id="cd01284">
    <property type="entry name" value="Riboflavin_deaminase-reductase"/>
    <property type="match status" value="1"/>
</dbReference>
<dbReference type="InterPro" id="IPR024072">
    <property type="entry name" value="DHFR-like_dom_sf"/>
</dbReference>
<dbReference type="PROSITE" id="PS51747">
    <property type="entry name" value="CYT_DCMP_DEAMINASES_2"/>
    <property type="match status" value="1"/>
</dbReference>
<dbReference type="GO" id="GO:0008703">
    <property type="term" value="F:5-amino-6-(5-phosphoribosylamino)uracil reductase activity"/>
    <property type="evidence" value="ECO:0007669"/>
    <property type="project" value="UniProtKB-EC"/>
</dbReference>
<dbReference type="InterPro" id="IPR050765">
    <property type="entry name" value="Riboflavin_Biosynth_HTPR"/>
</dbReference>
<dbReference type="InterPro" id="IPR002125">
    <property type="entry name" value="CMP_dCMP_dom"/>
</dbReference>
<dbReference type="InterPro" id="IPR016193">
    <property type="entry name" value="Cytidine_deaminase-like"/>
</dbReference>
<comment type="pathway">
    <text evidence="3">Cofactor biosynthesis; riboflavin biosynthesis; 5-amino-6-(D-ribitylamino)uracil from GTP: step 3/4.</text>
</comment>
<gene>
    <name evidence="17" type="primary">ribD</name>
    <name evidence="17" type="ORF">GRI89_03050</name>
</gene>